<keyword evidence="1 2" id="KW-0732">Signal</keyword>
<dbReference type="InterPro" id="IPR026444">
    <property type="entry name" value="Secre_tail"/>
</dbReference>
<feature type="domain" description="IPT/TIG" evidence="3">
    <location>
        <begin position="457"/>
        <end position="544"/>
    </location>
</feature>
<proteinExistence type="predicted"/>
<gene>
    <name evidence="4" type="ORF">MTP16_20865</name>
</gene>
<dbReference type="Proteomes" id="UP000831390">
    <property type="component" value="Chromosome"/>
</dbReference>
<dbReference type="InterPro" id="IPR002909">
    <property type="entry name" value="IPT_dom"/>
</dbReference>
<name>A0ABY4B346_9BACT</name>
<dbReference type="InterPro" id="IPR014756">
    <property type="entry name" value="Ig_E-set"/>
</dbReference>
<dbReference type="SMART" id="SM00429">
    <property type="entry name" value="IPT"/>
    <property type="match status" value="4"/>
</dbReference>
<dbReference type="Pfam" id="PF01833">
    <property type="entry name" value="TIG"/>
    <property type="match status" value="5"/>
</dbReference>
<feature type="signal peptide" evidence="2">
    <location>
        <begin position="1"/>
        <end position="26"/>
    </location>
</feature>
<sequence>MKQFFAARLLKCLMFLACLWPLVGSAAPFTPGNIVVLRVGDGSGSLSTAATPAYLQEYTPAGVLVQTIPLPTAVAGNNRILTVSGSSSTDGGMTRSANGAYLVVTGYDVAVGTTGVAATASATNNRIVGRIAADGTVDTSTRIDDAYSGNNLRSATTVDGTAFYTAGSGGGVRYVPFANPGGTSGTTVSISTTPSNLRYVNTFGGNLYISSGSSPYIGLSQVGTGLPTTAGQTATLLPGFPGTTSSTVGVSPLAFYFADLSTTVPGVDVVYVADDGATTAGGGIQKWSLVGGTWTLNGVITGTVIRGLDGQTNGTTVTLVGAGNGGFTLLTDNAGYNAAPSTTTVPAFIATAGSSTAFRGAAFAPVAAAVAAPTITSFTPTSGAAGATVTITGTNLTGATAVTLNGVAISGFTVVNATTITFTVPATGATSGTIAVTTPGGTVTSTGTFTVSAPVAAPTITSLSPATATAGGAAFTLTVTGTGFVSGSVVNIGTTALTTTFVSATSLTAAVPASAIATAGTYNVTVVNPAANGGTSAASTFTVTSAVAAPTITSFTPTSGVAGATVTITGTNFAGATAVTLNGVAISSFTVVNATTITFTVPATGATSGTIAVTTPGGTATSTGTFTVTPAAVTPTITQLTPGVQVVGGAPLTVTITGTGFTPTSTVNFNGVSYAQTTSTATTIEAVIPTSAFTTAGSFPVTVTNAAGTSNAFTLTVNNPTTAGAFEDFETGTKTGYAAGTVTLASGTWTFSDALLGNAFNDRANGLKSARIRVGFIRMDFDKPNGAGTVIVNAGSFGNDPAASFILEKSTDGGTTFTAVAGAPTTLTNVLTPYTFTVNQAGNVRFRITSTSTATSSRINIDDISISNFTAPATPTITSFTPTTGGPGTIVTVTGTNLTGATAVRIGNFIVNIFTVVNGTTITFTVPGGTGTVSGPISVVTAGGTATSTGIFNLVSAVAASQEMPGLTVFPNPATDRVTVTLPATGAATVALRDLAGRLVLAPATLGADKQVLLPATLAAGVYVLEVRQGEVFAVRRIVKN</sequence>
<dbReference type="InterPro" id="IPR013783">
    <property type="entry name" value="Ig-like_fold"/>
</dbReference>
<evidence type="ECO:0000259" key="3">
    <source>
        <dbReference type="SMART" id="SM00429"/>
    </source>
</evidence>
<protein>
    <submittedName>
        <fullName evidence="4">IPT/TIG domain-containing protein</fullName>
    </submittedName>
</protein>
<dbReference type="PANTHER" id="PTHR46769:SF2">
    <property type="entry name" value="FIBROCYSTIN-L ISOFORM 2 PRECURSOR-RELATED"/>
    <property type="match status" value="1"/>
</dbReference>
<evidence type="ECO:0000313" key="4">
    <source>
        <dbReference type="EMBL" id="UOE33563.1"/>
    </source>
</evidence>
<keyword evidence="5" id="KW-1185">Reference proteome</keyword>
<accession>A0ABY4B346</accession>
<dbReference type="EMBL" id="CP094534">
    <property type="protein sequence ID" value="UOE33563.1"/>
    <property type="molecule type" value="Genomic_DNA"/>
</dbReference>
<dbReference type="RefSeq" id="WP_243513421.1">
    <property type="nucleotide sequence ID" value="NZ_CP094534.1"/>
</dbReference>
<dbReference type="NCBIfam" id="TIGR04183">
    <property type="entry name" value="Por_Secre_tail"/>
    <property type="match status" value="1"/>
</dbReference>
<evidence type="ECO:0000256" key="1">
    <source>
        <dbReference type="ARBA" id="ARBA00022729"/>
    </source>
</evidence>
<dbReference type="Gene3D" id="2.60.40.10">
    <property type="entry name" value="Immunoglobulins"/>
    <property type="match status" value="5"/>
</dbReference>
<evidence type="ECO:0000256" key="2">
    <source>
        <dbReference type="SAM" id="SignalP"/>
    </source>
</evidence>
<feature type="chain" id="PRO_5045857492" evidence="2">
    <location>
        <begin position="27"/>
        <end position="1041"/>
    </location>
</feature>
<dbReference type="CDD" id="cd00102">
    <property type="entry name" value="IPT"/>
    <property type="match status" value="3"/>
</dbReference>
<reference evidence="4 5" key="1">
    <citation type="submission" date="2022-03" db="EMBL/GenBank/DDBJ databases">
        <title>Hymenobactersp. isolated from the air.</title>
        <authorList>
            <person name="Won M."/>
            <person name="Kwon S.-W."/>
        </authorList>
    </citation>
    <scope>NUCLEOTIDE SEQUENCE [LARGE SCALE GENOMIC DNA]</scope>
    <source>
        <strain evidence="4 5">KACC 22596</strain>
    </source>
</reference>
<evidence type="ECO:0000313" key="5">
    <source>
        <dbReference type="Proteomes" id="UP000831390"/>
    </source>
</evidence>
<organism evidence="4 5">
    <name type="scientific">Hymenobacter monticola</name>
    <dbReference type="NCBI Taxonomy" id="1705399"/>
    <lineage>
        <taxon>Bacteria</taxon>
        <taxon>Pseudomonadati</taxon>
        <taxon>Bacteroidota</taxon>
        <taxon>Cytophagia</taxon>
        <taxon>Cytophagales</taxon>
        <taxon>Hymenobacteraceae</taxon>
        <taxon>Hymenobacter</taxon>
    </lineage>
</organism>
<dbReference type="SUPFAM" id="SSF81296">
    <property type="entry name" value="E set domains"/>
    <property type="match status" value="5"/>
</dbReference>
<feature type="domain" description="IPT/TIG" evidence="3">
    <location>
        <begin position="874"/>
        <end position="955"/>
    </location>
</feature>
<feature type="domain" description="IPT/TIG" evidence="3">
    <location>
        <begin position="372"/>
        <end position="452"/>
    </location>
</feature>
<feature type="domain" description="IPT/TIG" evidence="3">
    <location>
        <begin position="549"/>
        <end position="629"/>
    </location>
</feature>
<dbReference type="InterPro" id="IPR052387">
    <property type="entry name" value="Fibrocystin"/>
</dbReference>
<dbReference type="PANTHER" id="PTHR46769">
    <property type="entry name" value="POLYCYSTIC KIDNEY AND HEPATIC DISEASE 1 (AUTOSOMAL RECESSIVE)-LIKE 1"/>
    <property type="match status" value="1"/>
</dbReference>